<dbReference type="SMART" id="SM00020">
    <property type="entry name" value="Tryp_SPc"/>
    <property type="match status" value="1"/>
</dbReference>
<dbReference type="PRINTS" id="PR00722">
    <property type="entry name" value="CHYMOTRYPSIN"/>
</dbReference>
<feature type="region of interest" description="Disordered" evidence="5">
    <location>
        <begin position="27"/>
        <end position="123"/>
    </location>
</feature>
<dbReference type="GO" id="GO:0004252">
    <property type="term" value="F:serine-type endopeptidase activity"/>
    <property type="evidence" value="ECO:0007669"/>
    <property type="project" value="InterPro"/>
</dbReference>
<evidence type="ECO:0000313" key="8">
    <source>
        <dbReference type="EMBL" id="CAJ1963779.1"/>
    </source>
</evidence>
<comment type="caution">
    <text evidence="8">The sequence shown here is derived from an EMBL/GenBank/DDBJ whole genome shotgun (WGS) entry which is preliminary data.</text>
</comment>
<name>A0AAD2G5H2_9STRA</name>
<evidence type="ECO:0000259" key="7">
    <source>
        <dbReference type="PROSITE" id="PS50240"/>
    </source>
</evidence>
<dbReference type="InterPro" id="IPR033116">
    <property type="entry name" value="TRYPSIN_SER"/>
</dbReference>
<dbReference type="AlphaFoldDB" id="A0AAD2G5H2"/>
<dbReference type="Pfam" id="PF00089">
    <property type="entry name" value="Trypsin"/>
    <property type="match status" value="1"/>
</dbReference>
<dbReference type="PROSITE" id="PS50240">
    <property type="entry name" value="TRYPSIN_DOM"/>
    <property type="match status" value="1"/>
</dbReference>
<dbReference type="FunFam" id="2.40.10.10:FF:000002">
    <property type="entry name" value="Transmembrane protease serine"/>
    <property type="match status" value="1"/>
</dbReference>
<feature type="signal peptide" evidence="6">
    <location>
        <begin position="1"/>
        <end position="21"/>
    </location>
</feature>
<comment type="similarity">
    <text evidence="1">Belongs to the peptidase S1 family.</text>
</comment>
<dbReference type="PANTHER" id="PTHR24276">
    <property type="entry name" value="POLYSERASE-RELATED"/>
    <property type="match status" value="1"/>
</dbReference>
<dbReference type="GO" id="GO:0006508">
    <property type="term" value="P:proteolysis"/>
    <property type="evidence" value="ECO:0007669"/>
    <property type="project" value="UniProtKB-KW"/>
</dbReference>
<reference evidence="8" key="1">
    <citation type="submission" date="2023-08" db="EMBL/GenBank/DDBJ databases">
        <authorList>
            <person name="Audoor S."/>
            <person name="Bilcke G."/>
        </authorList>
    </citation>
    <scope>NUCLEOTIDE SEQUENCE</scope>
</reference>
<dbReference type="InterPro" id="IPR001254">
    <property type="entry name" value="Trypsin_dom"/>
</dbReference>
<evidence type="ECO:0000256" key="6">
    <source>
        <dbReference type="SAM" id="SignalP"/>
    </source>
</evidence>
<dbReference type="PROSITE" id="PS00135">
    <property type="entry name" value="TRYPSIN_SER"/>
    <property type="match status" value="1"/>
</dbReference>
<dbReference type="InterPro" id="IPR018114">
    <property type="entry name" value="TRYPSIN_HIS"/>
</dbReference>
<dbReference type="PROSITE" id="PS00134">
    <property type="entry name" value="TRYPSIN_HIS"/>
    <property type="match status" value="1"/>
</dbReference>
<evidence type="ECO:0000256" key="5">
    <source>
        <dbReference type="SAM" id="MobiDB-lite"/>
    </source>
</evidence>
<dbReference type="InterPro" id="IPR043504">
    <property type="entry name" value="Peptidase_S1_PA_chymotrypsin"/>
</dbReference>
<keyword evidence="6" id="KW-0732">Signal</keyword>
<organism evidence="8 9">
    <name type="scientific">Cylindrotheca closterium</name>
    <dbReference type="NCBI Taxonomy" id="2856"/>
    <lineage>
        <taxon>Eukaryota</taxon>
        <taxon>Sar</taxon>
        <taxon>Stramenopiles</taxon>
        <taxon>Ochrophyta</taxon>
        <taxon>Bacillariophyta</taxon>
        <taxon>Bacillariophyceae</taxon>
        <taxon>Bacillariophycidae</taxon>
        <taxon>Bacillariales</taxon>
        <taxon>Bacillariaceae</taxon>
        <taxon>Cylindrotheca</taxon>
    </lineage>
</organism>
<keyword evidence="4" id="KW-0645">Protease</keyword>
<feature type="compositionally biased region" description="Basic and acidic residues" evidence="5">
    <location>
        <begin position="42"/>
        <end position="69"/>
    </location>
</feature>
<proteinExistence type="inferred from homology"/>
<evidence type="ECO:0000256" key="1">
    <source>
        <dbReference type="ARBA" id="ARBA00007664"/>
    </source>
</evidence>
<evidence type="ECO:0000256" key="3">
    <source>
        <dbReference type="ARBA" id="ARBA00023157"/>
    </source>
</evidence>
<keyword evidence="4" id="KW-0720">Serine protease</keyword>
<dbReference type="SUPFAM" id="SSF50494">
    <property type="entry name" value="Trypsin-like serine proteases"/>
    <property type="match status" value="1"/>
</dbReference>
<gene>
    <name evidence="8" type="ORF">CYCCA115_LOCUS20322</name>
</gene>
<protein>
    <recommendedName>
        <fullName evidence="7">Peptidase S1 domain-containing protein</fullName>
    </recommendedName>
</protein>
<dbReference type="Proteomes" id="UP001295423">
    <property type="component" value="Unassembled WGS sequence"/>
</dbReference>
<evidence type="ECO:0000256" key="4">
    <source>
        <dbReference type="RuleBase" id="RU363034"/>
    </source>
</evidence>
<keyword evidence="3" id="KW-1015">Disulfide bond</keyword>
<keyword evidence="4" id="KW-0378">Hydrolase</keyword>
<dbReference type="InterPro" id="IPR050430">
    <property type="entry name" value="Peptidase_S1"/>
</dbReference>
<sequence>MKLQFALAVIVAVVSENLSDAHDVGEHHNAAEQNQQPNKPQQPREHHPETNMHPKKFYTDTRGKPDKREHTKTRTSATNTRADPDTNEIRGKRDDTKTRTGTKTAEHQSKARAHAARVDDGPSMIVGGNQADVAEYPYYVDMDGCGASLIAPGVVLSAAHCDPDDFTHVGQTVIVGGYDRQQVTNGAVRATVTETLMHPSWDPWGGMSYDFMLLKLDSPVTTSGSVKLSLNSESTVPSSGQPLTVVGNGDTEEDGIQSDVLLEAEVPAISTVTCNGPYDGEIVDEVMFCAGGNGKDTCQGDSGGPIVVRNGNIHTQVGVTSWGHGCNRPGIPAVYARVSSVMNWIAHVTCTCWGVNDETICSFLDSNDDFTCEDVESAGGGIGGGSGPGGCEVISGWTDDYGDGCHWYEANDVEGCPETGNLIGIGDKTAWDACCHCEGGGPSGGSGGSDTAGCQLISGWVDSADDSCGWYEANDGTGCPNFGYIAGTGGHTAWQACCHCEGGVSDVNPGCQLVADWTDAAGDSCGWYEENDSEGCPLYGNTMGTDGVLAWSACCHCEGGGADFFGCQLISGWIDEYQTSCGWYETNETAGCPFEGDVVGTGGATANEACCFCAGTDGDGQGNDGVVNVISDPVTSGNNNSTTSSGNALVVSIATGLASLLLLLGSIAG</sequence>
<dbReference type="InterPro" id="IPR009003">
    <property type="entry name" value="Peptidase_S1_PA"/>
</dbReference>
<dbReference type="Gene3D" id="2.40.10.10">
    <property type="entry name" value="Trypsin-like serine proteases"/>
    <property type="match status" value="1"/>
</dbReference>
<dbReference type="CDD" id="cd00190">
    <property type="entry name" value="Tryp_SPc"/>
    <property type="match status" value="1"/>
</dbReference>
<keyword evidence="2" id="KW-0843">Virulence</keyword>
<evidence type="ECO:0000256" key="2">
    <source>
        <dbReference type="ARBA" id="ARBA00023026"/>
    </source>
</evidence>
<evidence type="ECO:0000313" key="9">
    <source>
        <dbReference type="Proteomes" id="UP001295423"/>
    </source>
</evidence>
<dbReference type="EMBL" id="CAKOGP040002158">
    <property type="protein sequence ID" value="CAJ1963779.1"/>
    <property type="molecule type" value="Genomic_DNA"/>
</dbReference>
<dbReference type="PANTHER" id="PTHR24276:SF91">
    <property type="entry name" value="AT26814P-RELATED"/>
    <property type="match status" value="1"/>
</dbReference>
<accession>A0AAD2G5H2</accession>
<feature type="chain" id="PRO_5042004915" description="Peptidase S1 domain-containing protein" evidence="6">
    <location>
        <begin position="22"/>
        <end position="669"/>
    </location>
</feature>
<dbReference type="InterPro" id="IPR001314">
    <property type="entry name" value="Peptidase_S1A"/>
</dbReference>
<keyword evidence="9" id="KW-1185">Reference proteome</keyword>
<feature type="compositionally biased region" description="Basic and acidic residues" evidence="5">
    <location>
        <begin position="82"/>
        <end position="109"/>
    </location>
</feature>
<feature type="domain" description="Peptidase S1" evidence="7">
    <location>
        <begin position="125"/>
        <end position="350"/>
    </location>
</feature>